<sequence length="112" mass="12829">MYFKPDFASLFGAYSNFNKIRAIFLLCVLISSSAANVILEAKGNDEYAGYIFSPIIGLSKIQLSRKFRRQLNWHVPVIPYIQTKPELSPISESYFEIDDDDDELIDSVRKKS</sequence>
<evidence type="ECO:0000313" key="1">
    <source>
        <dbReference type="EMBL" id="GIY46317.1"/>
    </source>
</evidence>
<proteinExistence type="predicted"/>
<accession>A0AAV4TNI8</accession>
<dbReference type="EMBL" id="BPLQ01009746">
    <property type="protein sequence ID" value="GIY46317.1"/>
    <property type="molecule type" value="Genomic_DNA"/>
</dbReference>
<reference evidence="1 2" key="1">
    <citation type="submission" date="2021-06" db="EMBL/GenBank/DDBJ databases">
        <title>Caerostris darwini draft genome.</title>
        <authorList>
            <person name="Kono N."/>
            <person name="Arakawa K."/>
        </authorList>
    </citation>
    <scope>NUCLEOTIDE SEQUENCE [LARGE SCALE GENOMIC DNA]</scope>
</reference>
<name>A0AAV4TNI8_9ARAC</name>
<organism evidence="1 2">
    <name type="scientific">Caerostris darwini</name>
    <dbReference type="NCBI Taxonomy" id="1538125"/>
    <lineage>
        <taxon>Eukaryota</taxon>
        <taxon>Metazoa</taxon>
        <taxon>Ecdysozoa</taxon>
        <taxon>Arthropoda</taxon>
        <taxon>Chelicerata</taxon>
        <taxon>Arachnida</taxon>
        <taxon>Araneae</taxon>
        <taxon>Araneomorphae</taxon>
        <taxon>Entelegynae</taxon>
        <taxon>Araneoidea</taxon>
        <taxon>Araneidae</taxon>
        <taxon>Caerostris</taxon>
    </lineage>
</organism>
<evidence type="ECO:0000313" key="2">
    <source>
        <dbReference type="Proteomes" id="UP001054837"/>
    </source>
</evidence>
<keyword evidence="2" id="KW-1185">Reference proteome</keyword>
<gene>
    <name evidence="1" type="primary">AVEN_114785_1</name>
    <name evidence="1" type="ORF">CDAR_497991</name>
</gene>
<dbReference type="Proteomes" id="UP001054837">
    <property type="component" value="Unassembled WGS sequence"/>
</dbReference>
<protein>
    <submittedName>
        <fullName evidence="1">Uncharacterized protein</fullName>
    </submittedName>
</protein>
<dbReference type="AlphaFoldDB" id="A0AAV4TNI8"/>
<comment type="caution">
    <text evidence="1">The sequence shown here is derived from an EMBL/GenBank/DDBJ whole genome shotgun (WGS) entry which is preliminary data.</text>
</comment>